<proteinExistence type="predicted"/>
<organism evidence="1 2">
    <name type="scientific">Sporomusa silvacetica DSM 10669</name>
    <dbReference type="NCBI Taxonomy" id="1123289"/>
    <lineage>
        <taxon>Bacteria</taxon>
        <taxon>Bacillati</taxon>
        <taxon>Bacillota</taxon>
        <taxon>Negativicutes</taxon>
        <taxon>Selenomonadales</taxon>
        <taxon>Sporomusaceae</taxon>
        <taxon>Sporomusa</taxon>
    </lineage>
</organism>
<sequence>MNKIIEGNLGEKIKNIAVELTRIRSVVGTYGEFTIAEEIYKHLEKIEYFKKHPDNLRYLPLKNDELGRKNVLAFIEGTKRRSKRTILSLGHIDTAGIDDFAELKEYADKPEIIKEKLKSIKFCEETLAEIHSPDWIFGRGIFDMKTGVAALLVMLEEFSKQVDELEGNIVFIGVPDEEGNSAGMLSGVEDLEQLAMERDWEFIAAVDTDYMTTKYPGDDNKYVYIGTVGKLLPCFYLYGEETHVGEAFNGLDANLLASEVLYQVDLSTDLCDMADGEVTLPPISLCQRDLRTEYSVQTTNAVNLYFNYATHSSQPDEVLAKCKAKAEQSFENVIKRLNEEYEKYCNLSNIPFRKLPWKTQVLTYDELYRHVKSEMGDKIDKILADLVDDLKEKGVDDRAFSLAIVQEVHKYYSDQNSKIVVYFAPPYYPHIFVQGYDEKERSLLCAVEQAVTDVKAQYDYNIVIKKFYPYISDLSYCSISHNTANVKGLTDNLPAWPHKYNLPIKSMQNISMPVVNIGPFGKDAHKLSERLCTAYSFDAMPQILYKTLQNLLK</sequence>
<dbReference type="SUPFAM" id="SSF53187">
    <property type="entry name" value="Zn-dependent exopeptidases"/>
    <property type="match status" value="1"/>
</dbReference>
<keyword evidence="2" id="KW-1185">Reference proteome</keyword>
<dbReference type="InterPro" id="IPR012166">
    <property type="entry name" value="Uncharacterised_RocB"/>
</dbReference>
<gene>
    <name evidence="1" type="primary">rocB</name>
    <name evidence="1" type="ORF">SPSIL_044670</name>
</gene>
<dbReference type="InterPro" id="IPR002933">
    <property type="entry name" value="Peptidase_M20"/>
</dbReference>
<name>A0ABZ3IS36_9FIRM</name>
<dbReference type="PANTHER" id="PTHR43808:SF27">
    <property type="entry name" value="PROTEIN ROCB"/>
    <property type="match status" value="1"/>
</dbReference>
<dbReference type="Gene3D" id="3.40.630.10">
    <property type="entry name" value="Zn peptidases"/>
    <property type="match status" value="1"/>
</dbReference>
<dbReference type="InterPro" id="IPR050072">
    <property type="entry name" value="Peptidase_M20A"/>
</dbReference>
<accession>A0ABZ3IS36</accession>
<dbReference type="PANTHER" id="PTHR43808">
    <property type="entry name" value="ACETYLORNITHINE DEACETYLASE"/>
    <property type="match status" value="1"/>
</dbReference>
<evidence type="ECO:0000313" key="2">
    <source>
        <dbReference type="Proteomes" id="UP000216752"/>
    </source>
</evidence>
<dbReference type="Proteomes" id="UP000216752">
    <property type="component" value="Chromosome"/>
</dbReference>
<dbReference type="RefSeq" id="WP_211289594.1">
    <property type="nucleotide sequence ID" value="NZ_CP155573.1"/>
</dbReference>
<evidence type="ECO:0000313" key="1">
    <source>
        <dbReference type="EMBL" id="XFO68247.1"/>
    </source>
</evidence>
<dbReference type="PIRSF" id="PIRSF010386">
    <property type="entry name" value="RocB"/>
    <property type="match status" value="1"/>
</dbReference>
<dbReference type="Pfam" id="PF01546">
    <property type="entry name" value="Peptidase_M20"/>
    <property type="match status" value="1"/>
</dbReference>
<protein>
    <submittedName>
        <fullName evidence="1">Protein RocB</fullName>
    </submittedName>
</protein>
<dbReference type="EMBL" id="CP155573">
    <property type="protein sequence ID" value="XFO68247.1"/>
    <property type="molecule type" value="Genomic_DNA"/>
</dbReference>
<reference evidence="1" key="1">
    <citation type="submission" date="2024-05" db="EMBL/GenBank/DDBJ databases">
        <title>Isolation and characterization of Sporomusa carbonis sp. nov., a carboxydotrophic hydrogenogen in the genus of Sporomusa isolated from a charcoal burning pile.</title>
        <authorList>
            <person name="Boeer T."/>
            <person name="Rosenbaum F."/>
            <person name="Eysell L."/>
            <person name="Mueller V."/>
            <person name="Daniel R."/>
            <person name="Poehlein A."/>
        </authorList>
    </citation>
    <scope>NUCLEOTIDE SEQUENCE [LARGE SCALE GENOMIC DNA]</scope>
    <source>
        <strain evidence="1">DSM 10669</strain>
    </source>
</reference>